<accession>A0AAD3N2C4</accession>
<proteinExistence type="predicted"/>
<organism evidence="3 4">
    <name type="scientific">Lates japonicus</name>
    <name type="common">Japanese lates</name>
    <dbReference type="NCBI Taxonomy" id="270547"/>
    <lineage>
        <taxon>Eukaryota</taxon>
        <taxon>Metazoa</taxon>
        <taxon>Chordata</taxon>
        <taxon>Craniata</taxon>
        <taxon>Vertebrata</taxon>
        <taxon>Euteleostomi</taxon>
        <taxon>Actinopterygii</taxon>
        <taxon>Neopterygii</taxon>
        <taxon>Teleostei</taxon>
        <taxon>Neoteleostei</taxon>
        <taxon>Acanthomorphata</taxon>
        <taxon>Carangaria</taxon>
        <taxon>Carangaria incertae sedis</taxon>
        <taxon>Centropomidae</taxon>
        <taxon>Lates</taxon>
    </lineage>
</organism>
<keyword evidence="1" id="KW-1133">Transmembrane helix</keyword>
<evidence type="ECO:0000256" key="2">
    <source>
        <dbReference type="SAM" id="SignalP"/>
    </source>
</evidence>
<reference evidence="3" key="1">
    <citation type="submission" date="2022-08" db="EMBL/GenBank/DDBJ databases">
        <title>Genome sequencing of akame (Lates japonicus).</title>
        <authorList>
            <person name="Hashiguchi Y."/>
            <person name="Takahashi H."/>
        </authorList>
    </citation>
    <scope>NUCLEOTIDE SEQUENCE</scope>
    <source>
        <strain evidence="3">Kochi</strain>
    </source>
</reference>
<dbReference type="EMBL" id="BRZM01000069">
    <property type="protein sequence ID" value="GLD64508.1"/>
    <property type="molecule type" value="Genomic_DNA"/>
</dbReference>
<evidence type="ECO:0000313" key="3">
    <source>
        <dbReference type="EMBL" id="GLD64508.1"/>
    </source>
</evidence>
<keyword evidence="1" id="KW-0812">Transmembrane</keyword>
<dbReference type="Proteomes" id="UP001279410">
    <property type="component" value="Unassembled WGS sequence"/>
</dbReference>
<feature type="chain" id="PRO_5042086794" evidence="2">
    <location>
        <begin position="19"/>
        <end position="505"/>
    </location>
</feature>
<keyword evidence="1" id="KW-0472">Membrane</keyword>
<dbReference type="AlphaFoldDB" id="A0AAD3N2C4"/>
<gene>
    <name evidence="3" type="ORF">AKAME5_001604900</name>
</gene>
<feature type="signal peptide" evidence="2">
    <location>
        <begin position="1"/>
        <end position="18"/>
    </location>
</feature>
<keyword evidence="2" id="KW-0732">Signal</keyword>
<comment type="caution">
    <text evidence="3">The sequence shown here is derived from an EMBL/GenBank/DDBJ whole genome shotgun (WGS) entry which is preliminary data.</text>
</comment>
<feature type="transmembrane region" description="Helical" evidence="1">
    <location>
        <begin position="206"/>
        <end position="227"/>
    </location>
</feature>
<sequence length="505" mass="54467">MAGHLLLLVLMCYHSPESNVSSIIIQTPRPKLTVNTTVITETDSVTLNCQTPSSVSVSQCYFYTVKEQTAKVFSCVKTLSGTELLNMAHQSSPAVVELTCYYTAEHRGGQYQSLHSNTSSITIQHIIKSTSSMAHTVYALVNNVRIQMPTQQAGLENMKKTSEHTLRPGEEGISEAEKEAGLTVSSTSAFTPVPPTTPVSSDKYLWIWKLMVAGAGSGVSLGIILMVSALLSTQKRTDGCGYVGRLNTGEYLPAGYDDTYSIITCEFSNIDSFSLIKAQALLPPKLTVNMLVITETDSVTLNCQTPSSVSVSHCHFNTVRGGSVRASSCLKTLTGTELLNMAHQSSPAVVEVTCYYTVNGEFSSASSHSHISYIIINKRMIWMIGAGVTLGVLVLGLALLFNQSRIALPPPKLTVNPPVISETDSVIGVKDSSSVPVSQCYFYNVREETKVFSCVKTLTGTELLLMAHQRSPAVVELRCFYTGKIGGSDSPSPHSDTSSITINSE</sequence>
<feature type="transmembrane region" description="Helical" evidence="1">
    <location>
        <begin position="380"/>
        <end position="401"/>
    </location>
</feature>
<evidence type="ECO:0000313" key="4">
    <source>
        <dbReference type="Proteomes" id="UP001279410"/>
    </source>
</evidence>
<evidence type="ECO:0000256" key="1">
    <source>
        <dbReference type="SAM" id="Phobius"/>
    </source>
</evidence>
<protein>
    <submittedName>
        <fullName evidence="3">Flocculation protein FLO11-like isoform X3</fullName>
    </submittedName>
</protein>
<name>A0AAD3N2C4_LATJO</name>
<keyword evidence="4" id="KW-1185">Reference proteome</keyword>